<evidence type="ECO:0000256" key="1">
    <source>
        <dbReference type="SAM" id="Coils"/>
    </source>
</evidence>
<keyword evidence="3" id="KW-1185">Reference proteome</keyword>
<reference evidence="2 3" key="1">
    <citation type="submission" date="2021-06" db="EMBL/GenBank/DDBJ databases">
        <authorList>
            <person name="Sun Q."/>
            <person name="Li D."/>
        </authorList>
    </citation>
    <scope>NUCLEOTIDE SEQUENCE [LARGE SCALE GENOMIC DNA]</scope>
    <source>
        <strain evidence="2 3">MSJ-11</strain>
    </source>
</reference>
<gene>
    <name evidence="2" type="ORF">KQI86_04885</name>
</gene>
<name>A0ABS6EGQ4_9CLOT</name>
<sequence>MIYNINKYSYILRNSKNEFLNIKLDGRNLNIKPFNSESNSSLEIKDVILDYSVDIDKNDVIHLIYLCSDGKLKYKLYPSLIETTINNINLKMHNIRFLSLKLINNQIHIFYMLGNKINSQIWEICHSYWNGKKWINKKITQVFSQKYIYPYMISHDENNIYLFYSKDSQENYSIKKFNFNFHVWGTLEDNINIKNSHNITFFHHNNFFIICYNASINKTIKTLLRYKDISSVNQSWSSDLVISGNRSNSIHPSIFNIKNDLYVLWIEQDKAIYIKTNNINKWEHEKYIDVKGMNIINSIYISNNKEDMETNNNFMNFIEENIPIPIIELDKKINTKKIDNENINYEKLIPFEAKDIMHNISSINIETDKIILNELELKNNYIGQLSDIIASKDTMIHELLDKNKILNNNHDVLTKQIEELTEKNLHLSSQVKSTITENENLLSNADTKIEELNDLIKLKEDFIINLEKELELLANEIKSLKIELEEKSAKRPWRFF</sequence>
<evidence type="ECO:0000313" key="2">
    <source>
        <dbReference type="EMBL" id="MBU5483655.1"/>
    </source>
</evidence>
<proteinExistence type="predicted"/>
<dbReference type="Proteomes" id="UP000726170">
    <property type="component" value="Unassembled WGS sequence"/>
</dbReference>
<organism evidence="2 3">
    <name type="scientific">Clostridium mobile</name>
    <dbReference type="NCBI Taxonomy" id="2841512"/>
    <lineage>
        <taxon>Bacteria</taxon>
        <taxon>Bacillati</taxon>
        <taxon>Bacillota</taxon>
        <taxon>Clostridia</taxon>
        <taxon>Eubacteriales</taxon>
        <taxon>Clostridiaceae</taxon>
        <taxon>Clostridium</taxon>
    </lineage>
</organism>
<comment type="caution">
    <text evidence="2">The sequence shown here is derived from an EMBL/GenBank/DDBJ whole genome shotgun (WGS) entry which is preliminary data.</text>
</comment>
<feature type="coiled-coil region" evidence="1">
    <location>
        <begin position="396"/>
        <end position="490"/>
    </location>
</feature>
<accession>A0ABS6EGQ4</accession>
<dbReference type="EMBL" id="JAHLQF010000001">
    <property type="protein sequence ID" value="MBU5483655.1"/>
    <property type="molecule type" value="Genomic_DNA"/>
</dbReference>
<protein>
    <submittedName>
        <fullName evidence="2">Uncharacterized protein</fullName>
    </submittedName>
</protein>
<keyword evidence="1" id="KW-0175">Coiled coil</keyword>
<evidence type="ECO:0000313" key="3">
    <source>
        <dbReference type="Proteomes" id="UP000726170"/>
    </source>
</evidence>
<dbReference type="RefSeq" id="WP_216438014.1">
    <property type="nucleotide sequence ID" value="NZ_JAHLQF010000001.1"/>
</dbReference>